<comment type="pathway">
    <text evidence="4 12">Amino-acid biosynthesis; L-leucine biosynthesis; L-leucine from 3-methyl-2-oxobutanoate: step 4/4.</text>
</comment>
<dbReference type="PANTHER" id="PTHR42743:SF4">
    <property type="entry name" value="BRANCHED-CHAIN-AMINO-ACID AMINOTRANSFERASE-RELATED"/>
    <property type="match status" value="1"/>
</dbReference>
<evidence type="ECO:0000256" key="1">
    <source>
        <dbReference type="ARBA" id="ARBA00001933"/>
    </source>
</evidence>
<keyword evidence="12" id="KW-0028">Amino-acid biosynthesis</keyword>
<dbReference type="CDD" id="cd00449">
    <property type="entry name" value="PLPDE_IV"/>
    <property type="match status" value="1"/>
</dbReference>
<dbReference type="EMBL" id="JACHJV010000001">
    <property type="protein sequence ID" value="MBB4922424.1"/>
    <property type="molecule type" value="Genomic_DNA"/>
</dbReference>
<dbReference type="InterPro" id="IPR043132">
    <property type="entry name" value="BCAT-like_C"/>
</dbReference>
<dbReference type="NCBIfam" id="TIGR01122">
    <property type="entry name" value="ilvE_I"/>
    <property type="match status" value="1"/>
</dbReference>
<evidence type="ECO:0000256" key="8">
    <source>
        <dbReference type="ARBA" id="ARBA00022898"/>
    </source>
</evidence>
<protein>
    <recommendedName>
        <fullName evidence="12">Branched-chain-amino-acid aminotransferase</fullName>
        <shortName evidence="12">BCAT</shortName>
        <ecNumber evidence="12">2.6.1.42</ecNumber>
    </recommendedName>
</protein>
<dbReference type="UniPathway" id="UPA00049">
    <property type="reaction ID" value="UER00062"/>
</dbReference>
<comment type="cofactor">
    <cofactor evidence="1 12">
        <name>pyridoxal 5'-phosphate</name>
        <dbReference type="ChEBI" id="CHEBI:597326"/>
    </cofactor>
</comment>
<evidence type="ECO:0000256" key="12">
    <source>
        <dbReference type="RuleBase" id="RU364094"/>
    </source>
</evidence>
<dbReference type="Gene3D" id="3.30.470.10">
    <property type="match status" value="1"/>
</dbReference>
<dbReference type="Proteomes" id="UP000540506">
    <property type="component" value="Unassembled WGS sequence"/>
</dbReference>
<dbReference type="InterPro" id="IPR005785">
    <property type="entry name" value="B_amino_transI"/>
</dbReference>
<dbReference type="GO" id="GO:0009098">
    <property type="term" value="P:L-leucine biosynthetic process"/>
    <property type="evidence" value="ECO:0007669"/>
    <property type="project" value="UniProtKB-UniPathway"/>
</dbReference>
<keyword evidence="7 12" id="KW-0808">Transferase</keyword>
<dbReference type="InterPro" id="IPR050571">
    <property type="entry name" value="Class-IV_PLP-Dep_Aminotrnsfr"/>
</dbReference>
<dbReference type="SUPFAM" id="SSF56752">
    <property type="entry name" value="D-aminoacid aminotransferase-like PLP-dependent enzymes"/>
    <property type="match status" value="1"/>
</dbReference>
<dbReference type="UniPathway" id="UPA00048">
    <property type="reaction ID" value="UER00073"/>
</dbReference>
<evidence type="ECO:0000256" key="10">
    <source>
        <dbReference type="ARBA" id="ARBA00048798"/>
    </source>
</evidence>
<comment type="pathway">
    <text evidence="3 12">Amino-acid biosynthesis; L-valine biosynthesis; L-valine from pyruvate: step 4/4.</text>
</comment>
<keyword evidence="14" id="KW-1185">Reference proteome</keyword>
<dbReference type="PANTHER" id="PTHR42743">
    <property type="entry name" value="AMINO-ACID AMINOTRANSFERASE"/>
    <property type="match status" value="1"/>
</dbReference>
<dbReference type="Pfam" id="PF01063">
    <property type="entry name" value="Aminotran_4"/>
    <property type="match status" value="1"/>
</dbReference>
<dbReference type="RefSeq" id="WP_312897146.1">
    <property type="nucleotide sequence ID" value="NZ_JACHJV010000001.1"/>
</dbReference>
<comment type="caution">
    <text evidence="13">The sequence shown here is derived from an EMBL/GenBank/DDBJ whole genome shotgun (WGS) entry which is preliminary data.</text>
</comment>
<evidence type="ECO:0000256" key="2">
    <source>
        <dbReference type="ARBA" id="ARBA00004824"/>
    </source>
</evidence>
<comment type="catalytic activity">
    <reaction evidence="9 12">
        <text>L-valine + 2-oxoglutarate = 3-methyl-2-oxobutanoate + L-glutamate</text>
        <dbReference type="Rhea" id="RHEA:24813"/>
        <dbReference type="ChEBI" id="CHEBI:11851"/>
        <dbReference type="ChEBI" id="CHEBI:16810"/>
        <dbReference type="ChEBI" id="CHEBI:29985"/>
        <dbReference type="ChEBI" id="CHEBI:57762"/>
        <dbReference type="EC" id="2.6.1.42"/>
    </reaction>
</comment>
<keyword evidence="8 12" id="KW-0663">Pyridoxal phosphate</keyword>
<dbReference type="EC" id="2.6.1.42" evidence="12"/>
<dbReference type="UniPathway" id="UPA00047">
    <property type="reaction ID" value="UER00058"/>
</dbReference>
<evidence type="ECO:0000256" key="6">
    <source>
        <dbReference type="ARBA" id="ARBA00022576"/>
    </source>
</evidence>
<dbReference type="GO" id="GO:0009097">
    <property type="term" value="P:isoleucine biosynthetic process"/>
    <property type="evidence" value="ECO:0007669"/>
    <property type="project" value="UniProtKB-UniPathway"/>
</dbReference>
<keyword evidence="6 12" id="KW-0032">Aminotransferase</keyword>
<accession>A0A7W7VU94</accession>
<dbReference type="GO" id="GO:0004084">
    <property type="term" value="F:branched-chain-amino-acid transaminase activity"/>
    <property type="evidence" value="ECO:0007669"/>
    <property type="project" value="UniProtKB-EC"/>
</dbReference>
<evidence type="ECO:0000313" key="14">
    <source>
        <dbReference type="Proteomes" id="UP000540506"/>
    </source>
</evidence>
<evidence type="ECO:0000256" key="11">
    <source>
        <dbReference type="ARBA" id="ARBA00049229"/>
    </source>
</evidence>
<evidence type="ECO:0000256" key="9">
    <source>
        <dbReference type="ARBA" id="ARBA00048212"/>
    </source>
</evidence>
<comment type="catalytic activity">
    <reaction evidence="11 12">
        <text>L-leucine + 2-oxoglutarate = 4-methyl-2-oxopentanoate + L-glutamate</text>
        <dbReference type="Rhea" id="RHEA:18321"/>
        <dbReference type="ChEBI" id="CHEBI:16810"/>
        <dbReference type="ChEBI" id="CHEBI:17865"/>
        <dbReference type="ChEBI" id="CHEBI:29985"/>
        <dbReference type="ChEBI" id="CHEBI:57427"/>
        <dbReference type="EC" id="2.6.1.42"/>
    </reaction>
</comment>
<evidence type="ECO:0000256" key="7">
    <source>
        <dbReference type="ARBA" id="ARBA00022679"/>
    </source>
</evidence>
<comment type="similarity">
    <text evidence="5 12">Belongs to the class-IV pyridoxal-phosphate-dependent aminotransferase family.</text>
</comment>
<dbReference type="Gene3D" id="3.20.10.10">
    <property type="entry name" value="D-amino Acid Aminotransferase, subunit A, domain 2"/>
    <property type="match status" value="1"/>
</dbReference>
<dbReference type="AlphaFoldDB" id="A0A7W7VU94"/>
<reference evidence="13 14" key="1">
    <citation type="submission" date="2020-08" db="EMBL/GenBank/DDBJ databases">
        <title>Sequencing the genomes of 1000 actinobacteria strains.</title>
        <authorList>
            <person name="Klenk H.-P."/>
        </authorList>
    </citation>
    <scope>NUCLEOTIDE SEQUENCE [LARGE SCALE GENOMIC DNA]</scope>
    <source>
        <strain evidence="13 14">DSM 41654</strain>
    </source>
</reference>
<dbReference type="InterPro" id="IPR043131">
    <property type="entry name" value="BCAT-like_N"/>
</dbReference>
<comment type="function">
    <text evidence="12">Acts on leucine, isoleucine and valine.</text>
</comment>
<sequence>MATSPAAWLNGAVVPWEECVVHARSQGAIWGANVFEGIRAYWRPDERELYAFRLADHLERLARSMKSLSMQIDWTPQQLADACSELVRAGGFTEHLHLCIVAYFDLGPGFDPMHHTDATGVHITAVPVPRPEQWTRGAAVGVSSWRRLSDDTMPPRIKTGANYGNSRLAMHEAVRNGYDNALLLNQRGTVAEAPGACVAMIRDGRLITPPGTAGVLEGITLDSVLTLAQEELGLPVEKREIDRTELYTADEAFLCGTMSEIMPITSLDRIPLGDGTPGPLTRALQKSFDQALTGPWATRL</sequence>
<proteinExistence type="inferred from homology"/>
<dbReference type="FunFam" id="3.20.10.10:FF:000002">
    <property type="entry name" value="D-alanine aminotransferase"/>
    <property type="match status" value="1"/>
</dbReference>
<evidence type="ECO:0000256" key="3">
    <source>
        <dbReference type="ARBA" id="ARBA00004931"/>
    </source>
</evidence>
<evidence type="ECO:0000256" key="5">
    <source>
        <dbReference type="ARBA" id="ARBA00009320"/>
    </source>
</evidence>
<dbReference type="GO" id="GO:0009099">
    <property type="term" value="P:L-valine biosynthetic process"/>
    <property type="evidence" value="ECO:0007669"/>
    <property type="project" value="UniProtKB-UniPathway"/>
</dbReference>
<keyword evidence="12" id="KW-0100">Branched-chain amino acid biosynthesis</keyword>
<dbReference type="InterPro" id="IPR001544">
    <property type="entry name" value="Aminotrans_IV"/>
</dbReference>
<organism evidence="13 14">
    <name type="scientific">Kitasatospora kifunensis</name>
    <name type="common">Streptomyces kifunensis</name>
    <dbReference type="NCBI Taxonomy" id="58351"/>
    <lineage>
        <taxon>Bacteria</taxon>
        <taxon>Bacillati</taxon>
        <taxon>Actinomycetota</taxon>
        <taxon>Actinomycetes</taxon>
        <taxon>Kitasatosporales</taxon>
        <taxon>Streptomycetaceae</taxon>
        <taxon>Kitasatospora</taxon>
    </lineage>
</organism>
<comment type="catalytic activity">
    <reaction evidence="10 12">
        <text>L-isoleucine + 2-oxoglutarate = (S)-3-methyl-2-oxopentanoate + L-glutamate</text>
        <dbReference type="Rhea" id="RHEA:24801"/>
        <dbReference type="ChEBI" id="CHEBI:16810"/>
        <dbReference type="ChEBI" id="CHEBI:29985"/>
        <dbReference type="ChEBI" id="CHEBI:35146"/>
        <dbReference type="ChEBI" id="CHEBI:58045"/>
        <dbReference type="EC" id="2.6.1.42"/>
    </reaction>
</comment>
<name>A0A7W7VU94_KITKI</name>
<dbReference type="InterPro" id="IPR036038">
    <property type="entry name" value="Aminotransferase-like"/>
</dbReference>
<evidence type="ECO:0000313" key="13">
    <source>
        <dbReference type="EMBL" id="MBB4922424.1"/>
    </source>
</evidence>
<evidence type="ECO:0000256" key="4">
    <source>
        <dbReference type="ARBA" id="ARBA00005072"/>
    </source>
</evidence>
<comment type="pathway">
    <text evidence="2 12">Amino-acid biosynthesis; L-isoleucine biosynthesis; L-isoleucine from 2-oxobutanoate: step 4/4.</text>
</comment>
<gene>
    <name evidence="12" type="primary">ilvE</name>
    <name evidence="13" type="ORF">FHR34_001417</name>
</gene>